<dbReference type="Gene3D" id="3.10.520.10">
    <property type="entry name" value="ApbE-like domains"/>
    <property type="match status" value="1"/>
</dbReference>
<keyword evidence="5 11" id="KW-0808">Transferase</keyword>
<keyword evidence="8" id="KW-0460">Magnesium</keyword>
<comment type="cofactor">
    <cofactor evidence="1">
        <name>Mg(2+)</name>
        <dbReference type="ChEBI" id="CHEBI:18420"/>
    </cofactor>
</comment>
<accession>A0A501PC70</accession>
<dbReference type="PANTHER" id="PTHR30040:SF2">
    <property type="entry name" value="FAD:PROTEIN FMN TRANSFERASE"/>
    <property type="match status" value="1"/>
</dbReference>
<keyword evidence="12" id="KW-1185">Reference proteome</keyword>
<dbReference type="Proteomes" id="UP000319148">
    <property type="component" value="Unassembled WGS sequence"/>
</dbReference>
<protein>
    <recommendedName>
        <fullName evidence="3">FAD:protein FMN transferase</fullName>
        <ecNumber evidence="2">2.7.1.180</ecNumber>
    </recommendedName>
    <alternativeName>
        <fullName evidence="9">Flavin transferase</fullName>
    </alternativeName>
</protein>
<dbReference type="GO" id="GO:0046872">
    <property type="term" value="F:metal ion binding"/>
    <property type="evidence" value="ECO:0007669"/>
    <property type="project" value="UniProtKB-KW"/>
</dbReference>
<dbReference type="EMBL" id="VFIY01000018">
    <property type="protein sequence ID" value="TPD57494.1"/>
    <property type="molecule type" value="Genomic_DNA"/>
</dbReference>
<evidence type="ECO:0000256" key="3">
    <source>
        <dbReference type="ARBA" id="ARBA00016337"/>
    </source>
</evidence>
<keyword evidence="6" id="KW-0479">Metal-binding</keyword>
<evidence type="ECO:0000256" key="10">
    <source>
        <dbReference type="ARBA" id="ARBA00048540"/>
    </source>
</evidence>
<dbReference type="OrthoDB" id="9778595at2"/>
<evidence type="ECO:0000256" key="2">
    <source>
        <dbReference type="ARBA" id="ARBA00011955"/>
    </source>
</evidence>
<comment type="caution">
    <text evidence="11">The sequence shown here is derived from an EMBL/GenBank/DDBJ whole genome shotgun (WGS) entry which is preliminary data.</text>
</comment>
<evidence type="ECO:0000313" key="11">
    <source>
        <dbReference type="EMBL" id="TPD57494.1"/>
    </source>
</evidence>
<dbReference type="GO" id="GO:0016740">
    <property type="term" value="F:transferase activity"/>
    <property type="evidence" value="ECO:0007669"/>
    <property type="project" value="UniProtKB-KW"/>
</dbReference>
<evidence type="ECO:0000256" key="6">
    <source>
        <dbReference type="ARBA" id="ARBA00022723"/>
    </source>
</evidence>
<dbReference type="EC" id="2.7.1.180" evidence="2"/>
<evidence type="ECO:0000313" key="12">
    <source>
        <dbReference type="Proteomes" id="UP000319148"/>
    </source>
</evidence>
<dbReference type="InterPro" id="IPR003374">
    <property type="entry name" value="ApbE-like_sf"/>
</dbReference>
<keyword evidence="4" id="KW-0285">Flavoprotein</keyword>
<dbReference type="SUPFAM" id="SSF143631">
    <property type="entry name" value="ApbE-like"/>
    <property type="match status" value="1"/>
</dbReference>
<dbReference type="Pfam" id="PF02424">
    <property type="entry name" value="ApbE"/>
    <property type="match status" value="1"/>
</dbReference>
<comment type="catalytic activity">
    <reaction evidence="10">
        <text>L-threonyl-[protein] + FAD = FMN-L-threonyl-[protein] + AMP + H(+)</text>
        <dbReference type="Rhea" id="RHEA:36847"/>
        <dbReference type="Rhea" id="RHEA-COMP:11060"/>
        <dbReference type="Rhea" id="RHEA-COMP:11061"/>
        <dbReference type="ChEBI" id="CHEBI:15378"/>
        <dbReference type="ChEBI" id="CHEBI:30013"/>
        <dbReference type="ChEBI" id="CHEBI:57692"/>
        <dbReference type="ChEBI" id="CHEBI:74257"/>
        <dbReference type="ChEBI" id="CHEBI:456215"/>
        <dbReference type="EC" id="2.7.1.180"/>
    </reaction>
</comment>
<sequence length="283" mass="30112">MTGGSDISNDNFPKRRMRPALGCFTEVGIWDGPDPEQAFASAYAAINEIEQLMSFHNPDSELSRLNKAGARGTTVSSPTLRVLRLARALTAKSNDRFNCTVGGTLVRAGALPDQDFGDVLRRGDASDILIDGNHVALRRPVLVTLDGIAKGFAVDRAVRALKACGVSSGWVNAGGDLRVFGEHLLTIERRDEHGSPLPWGQLGNAALATSQIGRPDPERFPSMLVGANGPSQHSGSVTILARQAWRADALTKIAASLQGPDLKTEIERLGGVLAADPESGEVW</sequence>
<dbReference type="InterPro" id="IPR024932">
    <property type="entry name" value="ApbE"/>
</dbReference>
<evidence type="ECO:0000256" key="5">
    <source>
        <dbReference type="ARBA" id="ARBA00022679"/>
    </source>
</evidence>
<dbReference type="PANTHER" id="PTHR30040">
    <property type="entry name" value="THIAMINE BIOSYNTHESIS LIPOPROTEIN APBE"/>
    <property type="match status" value="1"/>
</dbReference>
<gene>
    <name evidence="11" type="ORF">FIV46_15355</name>
</gene>
<evidence type="ECO:0000256" key="9">
    <source>
        <dbReference type="ARBA" id="ARBA00031306"/>
    </source>
</evidence>
<dbReference type="AlphaFoldDB" id="A0A501PC70"/>
<evidence type="ECO:0000256" key="1">
    <source>
        <dbReference type="ARBA" id="ARBA00001946"/>
    </source>
</evidence>
<reference evidence="12" key="1">
    <citation type="submission" date="2019-06" db="EMBL/GenBank/DDBJ databases">
        <title>The complete genome of Emcibacter congregatus ZYLT.</title>
        <authorList>
            <person name="Zhao Z."/>
        </authorList>
    </citation>
    <scope>NUCLEOTIDE SEQUENCE [LARGE SCALE GENOMIC DNA]</scope>
    <source>
        <strain evidence="12">MCCC 1A06723</strain>
    </source>
</reference>
<dbReference type="RefSeq" id="WP_139941809.1">
    <property type="nucleotide sequence ID" value="NZ_JBHSYP010000005.1"/>
</dbReference>
<name>A0A501PC70_9PROT</name>
<keyword evidence="7" id="KW-0274">FAD</keyword>
<evidence type="ECO:0000256" key="4">
    <source>
        <dbReference type="ARBA" id="ARBA00022630"/>
    </source>
</evidence>
<evidence type="ECO:0000256" key="8">
    <source>
        <dbReference type="ARBA" id="ARBA00022842"/>
    </source>
</evidence>
<evidence type="ECO:0000256" key="7">
    <source>
        <dbReference type="ARBA" id="ARBA00022827"/>
    </source>
</evidence>
<proteinExistence type="predicted"/>
<organism evidence="11 12">
    <name type="scientific">Emcibacter nanhaiensis</name>
    <dbReference type="NCBI Taxonomy" id="1505037"/>
    <lineage>
        <taxon>Bacteria</taxon>
        <taxon>Pseudomonadati</taxon>
        <taxon>Pseudomonadota</taxon>
        <taxon>Alphaproteobacteria</taxon>
        <taxon>Emcibacterales</taxon>
        <taxon>Emcibacteraceae</taxon>
        <taxon>Emcibacter</taxon>
    </lineage>
</organism>